<name>A0A5B7E2P7_PORTR</name>
<sequence>MSPGQTALLVPTQNVLTTVQIYKVFHPRIHGHVSMTKWAPGWCDVEAQLPGQTLTSAGVTRTQATVRQAIM</sequence>
<gene>
    <name evidence="1" type="ORF">E2C01_020847</name>
</gene>
<dbReference type="Proteomes" id="UP000324222">
    <property type="component" value="Unassembled WGS sequence"/>
</dbReference>
<evidence type="ECO:0000313" key="1">
    <source>
        <dbReference type="EMBL" id="MPC27669.1"/>
    </source>
</evidence>
<comment type="caution">
    <text evidence="1">The sequence shown here is derived from an EMBL/GenBank/DDBJ whole genome shotgun (WGS) entry which is preliminary data.</text>
</comment>
<proteinExistence type="predicted"/>
<reference evidence="1 2" key="1">
    <citation type="submission" date="2019-05" db="EMBL/GenBank/DDBJ databases">
        <title>Another draft genome of Portunus trituberculatus and its Hox gene families provides insights of decapod evolution.</title>
        <authorList>
            <person name="Jeong J.-H."/>
            <person name="Song I."/>
            <person name="Kim S."/>
            <person name="Choi T."/>
            <person name="Kim D."/>
            <person name="Ryu S."/>
            <person name="Kim W."/>
        </authorList>
    </citation>
    <scope>NUCLEOTIDE SEQUENCE [LARGE SCALE GENOMIC DNA]</scope>
    <source>
        <tissue evidence="1">Muscle</tissue>
    </source>
</reference>
<keyword evidence="2" id="KW-1185">Reference proteome</keyword>
<organism evidence="1 2">
    <name type="scientific">Portunus trituberculatus</name>
    <name type="common">Swimming crab</name>
    <name type="synonym">Neptunus trituberculatus</name>
    <dbReference type="NCBI Taxonomy" id="210409"/>
    <lineage>
        <taxon>Eukaryota</taxon>
        <taxon>Metazoa</taxon>
        <taxon>Ecdysozoa</taxon>
        <taxon>Arthropoda</taxon>
        <taxon>Crustacea</taxon>
        <taxon>Multicrustacea</taxon>
        <taxon>Malacostraca</taxon>
        <taxon>Eumalacostraca</taxon>
        <taxon>Eucarida</taxon>
        <taxon>Decapoda</taxon>
        <taxon>Pleocyemata</taxon>
        <taxon>Brachyura</taxon>
        <taxon>Eubrachyura</taxon>
        <taxon>Portunoidea</taxon>
        <taxon>Portunidae</taxon>
        <taxon>Portuninae</taxon>
        <taxon>Portunus</taxon>
    </lineage>
</organism>
<dbReference type="EMBL" id="VSRR010001785">
    <property type="protein sequence ID" value="MPC27669.1"/>
    <property type="molecule type" value="Genomic_DNA"/>
</dbReference>
<dbReference type="AlphaFoldDB" id="A0A5B7E2P7"/>
<evidence type="ECO:0000313" key="2">
    <source>
        <dbReference type="Proteomes" id="UP000324222"/>
    </source>
</evidence>
<protein>
    <submittedName>
        <fullName evidence="1">Uncharacterized protein</fullName>
    </submittedName>
</protein>
<accession>A0A5B7E2P7</accession>